<keyword evidence="5" id="KW-1185">Reference proteome</keyword>
<dbReference type="PANTHER" id="PTHR32054">
    <property type="entry name" value="HEAVY CHAIN, PUTATIVE, EXPRESSED-RELATED-RELATED"/>
    <property type="match status" value="1"/>
</dbReference>
<feature type="coiled-coil region" evidence="3">
    <location>
        <begin position="442"/>
        <end position="550"/>
    </location>
</feature>
<comment type="caution">
    <text evidence="4">The sequence shown here is derived from an EMBL/GenBank/DDBJ whole genome shotgun (WGS) entry which is preliminary data.</text>
</comment>
<dbReference type="GO" id="GO:0009903">
    <property type="term" value="P:chloroplast avoidance movement"/>
    <property type="evidence" value="ECO:0007669"/>
    <property type="project" value="TreeGrafter"/>
</dbReference>
<sequence length="588" mass="66278">MVASFGGPGHNRISTFDRRSWCTPHAPLALSSSTSIVVAPVPSLQILVKKAVKMGEIDTKPIESVQTALSFFGQQTNDHRRNSPIKDQEVQQERDIESLEKDLANIKVQLEAKESAYKQALLKIDHHQNTADELSILLINSDFQKDFHISECREANVRINELESATTQMAHKLFEFEKVQEQLSRVTSDLESMRSQLLNTEKELTIMREAKVEYLSQAEAMGNALSLEKLKMEELMRQLSEANEAILCLQVKALEVERGKTEALSEKEAELELARKAVAEAKGQLECKMNELETMHDLENQLVEKAAYISSLQLELNEANKLQISSEKAASDAISELNKLKDDMGSQEKKNSDQTAYINVLVTEIEQLKTELGKSNAEEHRLNEDMENMKSEFEKIKEIENGAQVEIALLNSELHKGRSKLAAAEAAEARAQSEKSALYNALQQMGLEAEETKKENRALKEAIKLADEETRKNEAISSDNFIKGEDESGKELENTKKELEIAMSRMGELRTRAEQAISRAEAAEKAKVVLEDQMKRRKEHKERRKAALAALREESIPRDYGSSNDIIKYDTISAKSYQPLGKVLNMKF</sequence>
<dbReference type="EMBL" id="WHWC01000007">
    <property type="protein sequence ID" value="KAG8379241.1"/>
    <property type="molecule type" value="Genomic_DNA"/>
</dbReference>
<dbReference type="GO" id="GO:0009904">
    <property type="term" value="P:chloroplast accumulation movement"/>
    <property type="evidence" value="ECO:0007669"/>
    <property type="project" value="TreeGrafter"/>
</dbReference>
<proteinExistence type="inferred from homology"/>
<keyword evidence="2 3" id="KW-0175">Coiled coil</keyword>
<reference evidence="4" key="1">
    <citation type="submission" date="2019-10" db="EMBL/GenBank/DDBJ databases">
        <authorList>
            <person name="Zhang R."/>
            <person name="Pan Y."/>
            <person name="Wang J."/>
            <person name="Ma R."/>
            <person name="Yu S."/>
        </authorList>
    </citation>
    <scope>NUCLEOTIDE SEQUENCE</scope>
    <source>
        <strain evidence="4">LA-IB0</strain>
        <tissue evidence="4">Leaf</tissue>
    </source>
</reference>
<protein>
    <submittedName>
        <fullName evidence="4">Uncharacterized protein</fullName>
    </submittedName>
</protein>
<evidence type="ECO:0000256" key="2">
    <source>
        <dbReference type="ARBA" id="ARBA00023054"/>
    </source>
</evidence>
<organism evidence="4 5">
    <name type="scientific">Buddleja alternifolia</name>
    <dbReference type="NCBI Taxonomy" id="168488"/>
    <lineage>
        <taxon>Eukaryota</taxon>
        <taxon>Viridiplantae</taxon>
        <taxon>Streptophyta</taxon>
        <taxon>Embryophyta</taxon>
        <taxon>Tracheophyta</taxon>
        <taxon>Spermatophyta</taxon>
        <taxon>Magnoliopsida</taxon>
        <taxon>eudicotyledons</taxon>
        <taxon>Gunneridae</taxon>
        <taxon>Pentapetalae</taxon>
        <taxon>asterids</taxon>
        <taxon>lamiids</taxon>
        <taxon>Lamiales</taxon>
        <taxon>Scrophulariaceae</taxon>
        <taxon>Buddlejeae</taxon>
        <taxon>Buddleja</taxon>
    </lineage>
</organism>
<dbReference type="InterPro" id="IPR008545">
    <property type="entry name" value="Web"/>
</dbReference>
<feature type="coiled-coil region" evidence="3">
    <location>
        <begin position="89"/>
        <end position="123"/>
    </location>
</feature>
<evidence type="ECO:0000313" key="4">
    <source>
        <dbReference type="EMBL" id="KAG8379241.1"/>
    </source>
</evidence>
<dbReference type="AlphaFoldDB" id="A0AAV6X808"/>
<dbReference type="Pfam" id="PF05701">
    <property type="entry name" value="WEMBL"/>
    <property type="match status" value="1"/>
</dbReference>
<feature type="coiled-coil region" evidence="3">
    <location>
        <begin position="176"/>
        <end position="291"/>
    </location>
</feature>
<comment type="similarity">
    <text evidence="1">Belongs to the WEB family.</text>
</comment>
<dbReference type="Proteomes" id="UP000826271">
    <property type="component" value="Unassembled WGS sequence"/>
</dbReference>
<feature type="coiled-coil region" evidence="3">
    <location>
        <begin position="330"/>
        <end position="399"/>
    </location>
</feature>
<evidence type="ECO:0000313" key="5">
    <source>
        <dbReference type="Proteomes" id="UP000826271"/>
    </source>
</evidence>
<gene>
    <name evidence="4" type="ORF">BUALT_Bualt07G0068100</name>
</gene>
<evidence type="ECO:0000256" key="3">
    <source>
        <dbReference type="SAM" id="Coils"/>
    </source>
</evidence>
<accession>A0AAV6X808</accession>
<dbReference type="PANTHER" id="PTHR32054:SF17">
    <property type="entry name" value="EXPRESSED PROTEIN"/>
    <property type="match status" value="1"/>
</dbReference>
<evidence type="ECO:0000256" key="1">
    <source>
        <dbReference type="ARBA" id="ARBA00005485"/>
    </source>
</evidence>
<name>A0AAV6X808_9LAMI</name>
<dbReference type="GO" id="GO:0005829">
    <property type="term" value="C:cytosol"/>
    <property type="evidence" value="ECO:0007669"/>
    <property type="project" value="TreeGrafter"/>
</dbReference>